<keyword evidence="1" id="KW-1133">Transmembrane helix</keyword>
<keyword evidence="1" id="KW-0812">Transmembrane</keyword>
<dbReference type="AlphaFoldDB" id="A0A1I7WXD7"/>
<name>A0A1I7WXD7_HETBA</name>
<accession>A0A1I7WXD7</accession>
<evidence type="ECO:0000256" key="1">
    <source>
        <dbReference type="SAM" id="Phobius"/>
    </source>
</evidence>
<dbReference type="WBParaSite" id="Hba_09871">
    <property type="protein sequence ID" value="Hba_09871"/>
    <property type="gene ID" value="Hba_09871"/>
</dbReference>
<dbReference type="Pfam" id="PF10164">
    <property type="entry name" value="BRI3"/>
    <property type="match status" value="1"/>
</dbReference>
<organism evidence="2 3">
    <name type="scientific">Heterorhabditis bacteriophora</name>
    <name type="common">Entomopathogenic nematode worm</name>
    <dbReference type="NCBI Taxonomy" id="37862"/>
    <lineage>
        <taxon>Eukaryota</taxon>
        <taxon>Metazoa</taxon>
        <taxon>Ecdysozoa</taxon>
        <taxon>Nematoda</taxon>
        <taxon>Chromadorea</taxon>
        <taxon>Rhabditida</taxon>
        <taxon>Rhabditina</taxon>
        <taxon>Rhabditomorpha</taxon>
        <taxon>Strongyloidea</taxon>
        <taxon>Heterorhabditidae</taxon>
        <taxon>Heterorhabditis</taxon>
    </lineage>
</organism>
<evidence type="ECO:0000313" key="2">
    <source>
        <dbReference type="Proteomes" id="UP000095283"/>
    </source>
</evidence>
<evidence type="ECO:0000313" key="3">
    <source>
        <dbReference type="WBParaSite" id="Hba_09871"/>
    </source>
</evidence>
<feature type="transmembrane region" description="Helical" evidence="1">
    <location>
        <begin position="20"/>
        <end position="40"/>
    </location>
</feature>
<keyword evidence="2" id="KW-1185">Reference proteome</keyword>
<protein>
    <submittedName>
        <fullName evidence="3">Brain protein I3</fullName>
    </submittedName>
</protein>
<keyword evidence="1" id="KW-0472">Membrane</keyword>
<proteinExistence type="predicted"/>
<sequence>MSVSMSNCPDCDKQTVRWRYTLRGILYAVLLFPCGIYCCLKKKQQYCPQCKCDVVKYQETPVNGFGYSYHNYPKSHNGLPVTLSSAYRNTALSMTSTAGSYDTTDRCISYTSKTELTTSNNID</sequence>
<dbReference type="Proteomes" id="UP000095283">
    <property type="component" value="Unplaced"/>
</dbReference>
<dbReference type="InterPro" id="IPR019317">
    <property type="entry name" value="BRI3"/>
</dbReference>
<reference evidence="3" key="1">
    <citation type="submission" date="2016-11" db="UniProtKB">
        <authorList>
            <consortium name="WormBaseParasite"/>
        </authorList>
    </citation>
    <scope>IDENTIFICATION</scope>
</reference>